<name>A0A2X2DBH9_PSELU</name>
<dbReference type="EMBL" id="UAUF01000016">
    <property type="protein sequence ID" value="SPZ16734.1"/>
    <property type="molecule type" value="Genomic_DNA"/>
</dbReference>
<accession>A0A2X2DBH9</accession>
<proteinExistence type="predicted"/>
<evidence type="ECO:0000313" key="2">
    <source>
        <dbReference type="Proteomes" id="UP000250443"/>
    </source>
</evidence>
<gene>
    <name evidence="1" type="ORF">NCTC11842_05774</name>
</gene>
<sequence length="82" mass="9377">MATFTDDVKRDDVTRWYSRRGSPLADKAFRKSDKSKNCKLPAVGIVVRLDNLRSIKAIKTRYQGFPYPSRETEGLITSLAIR</sequence>
<evidence type="ECO:0000313" key="1">
    <source>
        <dbReference type="EMBL" id="SPZ16734.1"/>
    </source>
</evidence>
<reference evidence="1 2" key="1">
    <citation type="submission" date="2018-06" db="EMBL/GenBank/DDBJ databases">
        <authorList>
            <consortium name="Pathogen Informatics"/>
            <person name="Doyle S."/>
        </authorList>
    </citation>
    <scope>NUCLEOTIDE SEQUENCE [LARGE SCALE GENOMIC DNA]</scope>
    <source>
        <strain evidence="1 2">NCTC11842</strain>
    </source>
</reference>
<dbReference type="Proteomes" id="UP000250443">
    <property type="component" value="Unassembled WGS sequence"/>
</dbReference>
<dbReference type="AlphaFoldDB" id="A0A2X2DBH9"/>
<protein>
    <submittedName>
        <fullName evidence="1">Uncharacterized protein</fullName>
    </submittedName>
</protein>
<organism evidence="1 2">
    <name type="scientific">Pseudomonas luteola</name>
    <dbReference type="NCBI Taxonomy" id="47886"/>
    <lineage>
        <taxon>Bacteria</taxon>
        <taxon>Pseudomonadati</taxon>
        <taxon>Pseudomonadota</taxon>
        <taxon>Gammaproteobacteria</taxon>
        <taxon>Pseudomonadales</taxon>
        <taxon>Pseudomonadaceae</taxon>
        <taxon>Pseudomonas</taxon>
    </lineage>
</organism>